<accession>A0A917PEQ8</accession>
<reference evidence="2" key="1">
    <citation type="journal article" date="2014" name="Int. J. Syst. Evol. Microbiol.">
        <title>Complete genome sequence of Corynebacterium casei LMG S-19264T (=DSM 44701T), isolated from a smear-ripened cheese.</title>
        <authorList>
            <consortium name="US DOE Joint Genome Institute (JGI-PGF)"/>
            <person name="Walter F."/>
            <person name="Albersmeier A."/>
            <person name="Kalinowski J."/>
            <person name="Ruckert C."/>
        </authorList>
    </citation>
    <scope>NUCLEOTIDE SEQUENCE</scope>
    <source>
        <strain evidence="2">CGMCC 1.8984</strain>
    </source>
</reference>
<dbReference type="SUPFAM" id="SSF89082">
    <property type="entry name" value="Antibiotic binding domain of TipA-like multidrug resistance regulators"/>
    <property type="match status" value="1"/>
</dbReference>
<organism evidence="2 3">
    <name type="scientific">Agromyces bauzanensis</name>
    <dbReference type="NCBI Taxonomy" id="1308924"/>
    <lineage>
        <taxon>Bacteria</taxon>
        <taxon>Bacillati</taxon>
        <taxon>Actinomycetota</taxon>
        <taxon>Actinomycetes</taxon>
        <taxon>Micrococcales</taxon>
        <taxon>Microbacteriaceae</taxon>
        <taxon>Agromyces</taxon>
    </lineage>
</organism>
<dbReference type="Pfam" id="PF07739">
    <property type="entry name" value="TipAS"/>
    <property type="match status" value="1"/>
</dbReference>
<dbReference type="InterPro" id="IPR012925">
    <property type="entry name" value="TipAS_dom"/>
</dbReference>
<dbReference type="EMBL" id="BMMD01000003">
    <property type="protein sequence ID" value="GGJ73445.1"/>
    <property type="molecule type" value="Genomic_DNA"/>
</dbReference>
<dbReference type="Gene3D" id="1.10.490.50">
    <property type="entry name" value="Antibiotic binding domain of TipA-like multidrug resistance regulators"/>
    <property type="match status" value="1"/>
</dbReference>
<proteinExistence type="predicted"/>
<evidence type="ECO:0000259" key="1">
    <source>
        <dbReference type="Pfam" id="PF07739"/>
    </source>
</evidence>
<sequence length="47" mass="5047">MRAGHRPPGGGQPTKEYFLGLADMYLADERFAANYGGRAGAESCVTR</sequence>
<evidence type="ECO:0000313" key="3">
    <source>
        <dbReference type="Proteomes" id="UP000636956"/>
    </source>
</evidence>
<reference evidence="2" key="2">
    <citation type="submission" date="2020-09" db="EMBL/GenBank/DDBJ databases">
        <authorList>
            <person name="Sun Q."/>
            <person name="Zhou Y."/>
        </authorList>
    </citation>
    <scope>NUCLEOTIDE SEQUENCE</scope>
    <source>
        <strain evidence="2">CGMCC 1.8984</strain>
    </source>
</reference>
<dbReference type="Proteomes" id="UP000636956">
    <property type="component" value="Unassembled WGS sequence"/>
</dbReference>
<dbReference type="InterPro" id="IPR036244">
    <property type="entry name" value="TipA-like_antibiotic-bd"/>
</dbReference>
<dbReference type="AlphaFoldDB" id="A0A917PEQ8"/>
<protein>
    <recommendedName>
        <fullName evidence="1">TipAS antibiotic-recognition domain-containing protein</fullName>
    </recommendedName>
</protein>
<keyword evidence="3" id="KW-1185">Reference proteome</keyword>
<name>A0A917PEQ8_9MICO</name>
<dbReference type="RefSeq" id="WP_308423472.1">
    <property type="nucleotide sequence ID" value="NZ_BAABFW010000009.1"/>
</dbReference>
<comment type="caution">
    <text evidence="2">The sequence shown here is derived from an EMBL/GenBank/DDBJ whole genome shotgun (WGS) entry which is preliminary data.</text>
</comment>
<evidence type="ECO:0000313" key="2">
    <source>
        <dbReference type="EMBL" id="GGJ73445.1"/>
    </source>
</evidence>
<gene>
    <name evidence="2" type="ORF">GCM10011372_09310</name>
</gene>
<feature type="domain" description="TipAS antibiotic-recognition" evidence="1">
    <location>
        <begin position="12"/>
        <end position="38"/>
    </location>
</feature>